<dbReference type="PROSITE" id="PS50192">
    <property type="entry name" value="T_SNARE"/>
    <property type="match status" value="1"/>
</dbReference>
<dbReference type="SUPFAM" id="SSF58038">
    <property type="entry name" value="SNARE fusion complex"/>
    <property type="match status" value="1"/>
</dbReference>
<dbReference type="GO" id="GO:0012505">
    <property type="term" value="C:endomembrane system"/>
    <property type="evidence" value="ECO:0007669"/>
    <property type="project" value="UniProtKB-ARBA"/>
</dbReference>
<dbReference type="SUPFAM" id="SSF64268">
    <property type="entry name" value="PX domain"/>
    <property type="match status" value="1"/>
</dbReference>
<dbReference type="SMART" id="SM00397">
    <property type="entry name" value="t_SNARE"/>
    <property type="match status" value="1"/>
</dbReference>
<dbReference type="InterPro" id="IPR045242">
    <property type="entry name" value="Syntaxin"/>
</dbReference>
<dbReference type="PANTHER" id="PTHR19957:SF124">
    <property type="entry name" value="SYNTAXIN-8"/>
    <property type="match status" value="1"/>
</dbReference>
<dbReference type="GO" id="GO:0007034">
    <property type="term" value="P:vacuolar transport"/>
    <property type="evidence" value="ECO:0007669"/>
    <property type="project" value="UniProtKB-ARBA"/>
</dbReference>
<evidence type="ECO:0000256" key="3">
    <source>
        <dbReference type="ARBA" id="ARBA00022448"/>
    </source>
</evidence>
<dbReference type="GO" id="GO:0000329">
    <property type="term" value="C:fungal-type vacuole membrane"/>
    <property type="evidence" value="ECO:0007669"/>
    <property type="project" value="UniProtKB-ARBA"/>
</dbReference>
<dbReference type="Proteomes" id="UP000094285">
    <property type="component" value="Unassembled WGS sequence"/>
</dbReference>
<dbReference type="GO" id="GO:0031201">
    <property type="term" value="C:SNARE complex"/>
    <property type="evidence" value="ECO:0007669"/>
    <property type="project" value="TreeGrafter"/>
</dbReference>
<dbReference type="AlphaFoldDB" id="A0A1E4SHA3"/>
<dbReference type="FunFam" id="1.20.5.110:FF:000058">
    <property type="entry name" value="VAM7p Vacuolar SNARE protein"/>
    <property type="match status" value="1"/>
</dbReference>
<dbReference type="InterPro" id="IPR000727">
    <property type="entry name" value="T_SNARE_dom"/>
</dbReference>
<dbReference type="Gene3D" id="1.20.5.110">
    <property type="match status" value="1"/>
</dbReference>
<dbReference type="InterPro" id="IPR036871">
    <property type="entry name" value="PX_dom_sf"/>
</dbReference>
<keyword evidence="6" id="KW-0472">Membrane</keyword>
<dbReference type="OrthoDB" id="428895at2759"/>
<dbReference type="CDD" id="cd06897">
    <property type="entry name" value="PX_SNARE"/>
    <property type="match status" value="1"/>
</dbReference>
<keyword evidence="5 8" id="KW-0175">Coiled coil</keyword>
<protein>
    <recommendedName>
        <fullName evidence="13">Phox-like protein</fullName>
    </recommendedName>
</protein>
<accession>A0A1E4SHA3</accession>
<dbReference type="GO" id="GO:0005484">
    <property type="term" value="F:SNAP receptor activity"/>
    <property type="evidence" value="ECO:0007669"/>
    <property type="project" value="TreeGrafter"/>
</dbReference>
<dbReference type="GO" id="GO:0000149">
    <property type="term" value="F:SNARE binding"/>
    <property type="evidence" value="ECO:0007669"/>
    <property type="project" value="TreeGrafter"/>
</dbReference>
<feature type="domain" description="T-SNARE coiled-coil homology" evidence="9">
    <location>
        <begin position="262"/>
        <end position="324"/>
    </location>
</feature>
<gene>
    <name evidence="11" type="ORF">CANTADRAFT_26004</name>
</gene>
<dbReference type="GO" id="GO:0006886">
    <property type="term" value="P:intracellular protein transport"/>
    <property type="evidence" value="ECO:0007669"/>
    <property type="project" value="TreeGrafter"/>
</dbReference>
<dbReference type="SMART" id="SM00312">
    <property type="entry name" value="PX"/>
    <property type="match status" value="1"/>
</dbReference>
<dbReference type="GO" id="GO:0006906">
    <property type="term" value="P:vesicle fusion"/>
    <property type="evidence" value="ECO:0007669"/>
    <property type="project" value="TreeGrafter"/>
</dbReference>
<feature type="domain" description="PX" evidence="10">
    <location>
        <begin position="1"/>
        <end position="114"/>
    </location>
</feature>
<evidence type="ECO:0000259" key="9">
    <source>
        <dbReference type="PROSITE" id="PS50192"/>
    </source>
</evidence>
<evidence type="ECO:0000256" key="2">
    <source>
        <dbReference type="ARBA" id="ARBA00004370"/>
    </source>
</evidence>
<dbReference type="GO" id="GO:0035091">
    <property type="term" value="F:phosphatidylinositol binding"/>
    <property type="evidence" value="ECO:0007669"/>
    <property type="project" value="InterPro"/>
</dbReference>
<comment type="subcellular location">
    <subcellularLocation>
        <location evidence="2">Membrane</location>
    </subcellularLocation>
    <subcellularLocation>
        <location evidence="1">Vacuole</location>
    </subcellularLocation>
</comment>
<evidence type="ECO:0000259" key="10">
    <source>
        <dbReference type="PROSITE" id="PS50195"/>
    </source>
</evidence>
<dbReference type="GeneID" id="30981756"/>
<evidence type="ECO:0000256" key="5">
    <source>
        <dbReference type="ARBA" id="ARBA00023054"/>
    </source>
</evidence>
<proteinExistence type="predicted"/>
<organism evidence="11 12">
    <name type="scientific">Suhomyces tanzawaensis NRRL Y-17324</name>
    <dbReference type="NCBI Taxonomy" id="984487"/>
    <lineage>
        <taxon>Eukaryota</taxon>
        <taxon>Fungi</taxon>
        <taxon>Dikarya</taxon>
        <taxon>Ascomycota</taxon>
        <taxon>Saccharomycotina</taxon>
        <taxon>Pichiomycetes</taxon>
        <taxon>Debaryomycetaceae</taxon>
        <taxon>Suhomyces</taxon>
    </lineage>
</organism>
<evidence type="ECO:0000313" key="11">
    <source>
        <dbReference type="EMBL" id="ODV78867.1"/>
    </source>
</evidence>
<sequence length="325" mass="37164">MLEFIAIPSASSGSGAVYYDIAVKLPLRSLVVKRRYSEFEELVNGICHELGIDVKEFPYPLPSKRINWFNNNTDSIVQERKVHLAKFLNSVIKDSSVQNLPLVHRFLQIPPNFEFSPSLFKSKQGGSTKEADLFIQSDAIDENNWLEIVRILKSEINDQNSAPSLAEKIKLREKFNKVYQPCLVNLVNSLNRLNISKHEHGRRQSQLSEVKNLLNGLIDSLEAVQREALVLGPPQARRVFGKPQETAETLGLNNKELLQQQVQVHQKQDQEIEQLRKIIQRQRQIGEAINQEVGEQNELLDQFNDEVDRTADKVKLARKKARSIV</sequence>
<keyword evidence="3" id="KW-0813">Transport</keyword>
<dbReference type="PANTHER" id="PTHR19957">
    <property type="entry name" value="SYNTAXIN"/>
    <property type="match status" value="1"/>
</dbReference>
<dbReference type="GO" id="GO:0048278">
    <property type="term" value="P:vesicle docking"/>
    <property type="evidence" value="ECO:0007669"/>
    <property type="project" value="TreeGrafter"/>
</dbReference>
<evidence type="ECO:0000256" key="7">
    <source>
        <dbReference type="ARBA" id="ARBA00054927"/>
    </source>
</evidence>
<evidence type="ECO:0000313" key="12">
    <source>
        <dbReference type="Proteomes" id="UP000094285"/>
    </source>
</evidence>
<reference evidence="12" key="1">
    <citation type="submission" date="2016-05" db="EMBL/GenBank/DDBJ databases">
        <title>Comparative genomics of biotechnologically important yeasts.</title>
        <authorList>
            <consortium name="DOE Joint Genome Institute"/>
            <person name="Riley R."/>
            <person name="Haridas S."/>
            <person name="Wolfe K.H."/>
            <person name="Lopes M.R."/>
            <person name="Hittinger C.T."/>
            <person name="Goker M."/>
            <person name="Salamov A."/>
            <person name="Wisecaver J."/>
            <person name="Long T.M."/>
            <person name="Aerts A.L."/>
            <person name="Barry K."/>
            <person name="Choi C."/>
            <person name="Clum A."/>
            <person name="Coughlan A.Y."/>
            <person name="Deshpande S."/>
            <person name="Douglass A.P."/>
            <person name="Hanson S.J."/>
            <person name="Klenk H.-P."/>
            <person name="Labutti K."/>
            <person name="Lapidus A."/>
            <person name="Lindquist E."/>
            <person name="Lipzen A."/>
            <person name="Meier-Kolthoff J.P."/>
            <person name="Ohm R.A."/>
            <person name="Otillar R.P."/>
            <person name="Pangilinan J."/>
            <person name="Peng Y."/>
            <person name="Rokas A."/>
            <person name="Rosa C.A."/>
            <person name="Scheuner C."/>
            <person name="Sibirny A.A."/>
            <person name="Slot J.C."/>
            <person name="Stielow J.B."/>
            <person name="Sun H."/>
            <person name="Kurtzman C.P."/>
            <person name="Blackwell M."/>
            <person name="Grigoriev I.V."/>
            <person name="Jeffries T.W."/>
        </authorList>
    </citation>
    <scope>NUCLEOTIDE SEQUENCE [LARGE SCALE GENOMIC DNA]</scope>
    <source>
        <strain evidence="12">NRRL Y-17324</strain>
    </source>
</reference>
<evidence type="ECO:0000256" key="6">
    <source>
        <dbReference type="ARBA" id="ARBA00023136"/>
    </source>
</evidence>
<dbReference type="STRING" id="984487.A0A1E4SHA3"/>
<dbReference type="EMBL" id="KV453912">
    <property type="protein sequence ID" value="ODV78867.1"/>
    <property type="molecule type" value="Genomic_DNA"/>
</dbReference>
<dbReference type="Pfam" id="PF00787">
    <property type="entry name" value="PX"/>
    <property type="match status" value="1"/>
</dbReference>
<dbReference type="Gene3D" id="3.30.1520.10">
    <property type="entry name" value="Phox-like domain"/>
    <property type="match status" value="1"/>
</dbReference>
<comment type="function">
    <text evidence="7">Essential for proper morphogenesis of the vacuole. May exist as structural reinforcement on the surface of the vacuolar membrane and be required for maintenance against rupture by osmotic pressure.</text>
</comment>
<evidence type="ECO:0008006" key="13">
    <source>
        <dbReference type="Google" id="ProtNLM"/>
    </source>
</evidence>
<name>A0A1E4SHA3_9ASCO</name>
<dbReference type="CDD" id="cd15858">
    <property type="entry name" value="SNARE_VAM7"/>
    <property type="match status" value="1"/>
</dbReference>
<dbReference type="RefSeq" id="XP_020063989.1">
    <property type="nucleotide sequence ID" value="XM_020207619.1"/>
</dbReference>
<feature type="coiled-coil region" evidence="8">
    <location>
        <begin position="265"/>
        <end position="320"/>
    </location>
</feature>
<dbReference type="InterPro" id="IPR001683">
    <property type="entry name" value="PX_dom"/>
</dbReference>
<evidence type="ECO:0000256" key="4">
    <source>
        <dbReference type="ARBA" id="ARBA00022554"/>
    </source>
</evidence>
<evidence type="ECO:0000256" key="8">
    <source>
        <dbReference type="SAM" id="Coils"/>
    </source>
</evidence>
<evidence type="ECO:0000256" key="1">
    <source>
        <dbReference type="ARBA" id="ARBA00004116"/>
    </source>
</evidence>
<dbReference type="GO" id="GO:0097576">
    <property type="term" value="P:vacuole fusion"/>
    <property type="evidence" value="ECO:0007669"/>
    <property type="project" value="UniProtKB-ARBA"/>
</dbReference>
<dbReference type="PROSITE" id="PS50195">
    <property type="entry name" value="PX"/>
    <property type="match status" value="1"/>
</dbReference>
<keyword evidence="12" id="KW-1185">Reference proteome</keyword>
<keyword evidence="4" id="KW-0926">Vacuole</keyword>